<reference evidence="4" key="1">
    <citation type="submission" date="2015-01" db="EMBL/GenBank/DDBJ databases">
        <authorList>
            <person name="Andreevskaya M."/>
        </authorList>
    </citation>
    <scope>NUCLEOTIDE SEQUENCE [LARGE SCALE GENOMIC DNA]</scope>
    <source>
        <strain evidence="4">MKFS47</strain>
    </source>
</reference>
<accession>A0A0D6DVX0</accession>
<evidence type="ECO:0000259" key="1">
    <source>
        <dbReference type="Pfam" id="PF10703"/>
    </source>
</evidence>
<feature type="domain" description="MoaF C-terminal" evidence="2">
    <location>
        <begin position="154"/>
        <end position="264"/>
    </location>
</feature>
<proteinExistence type="predicted"/>
<dbReference type="AlphaFoldDB" id="A0A0D6DVX0"/>
<sequence>MTDNGTFITLTEMADGFSEHNLKQTDDLVDKIITVYAENGQVIQYQFKDTHNLSYEIIEGEHKGLGESVTYIATQPRKGYFYLGYVDQFNHFISVVLDFKKNIASLISGEFPTDETDTLPIFKRVMHDLPPHASKITSLHASLDTPFNDQTEKHEPSTDLVGQMVSYSYSEKDAYLHIYHPNNLFTWACFSGNEAGLADTDYAIFLKLDDDLYVIIWIEKVLHVISTILLDFKQMRSSGAMASYAGKDYASDILMVPSGAVIEKIKAPNLTDLKPAKLS</sequence>
<feature type="domain" description="Molybdenum cofactor biosynthesis protein F N-terminal" evidence="1">
    <location>
        <begin position="6"/>
        <end position="112"/>
    </location>
</feature>
<dbReference type="Pfam" id="PF17409">
    <property type="entry name" value="MoaF_C"/>
    <property type="match status" value="1"/>
</dbReference>
<dbReference type="STRING" id="1364.LP2241_20310"/>
<protein>
    <submittedName>
        <fullName evidence="3">MoaF-like protein</fullName>
    </submittedName>
</protein>
<name>A0A0D6DVX0_9LACT</name>
<dbReference type="RefSeq" id="WP_047915109.1">
    <property type="nucleotide sequence ID" value="NZ_LN774769.1"/>
</dbReference>
<organism evidence="3 4">
    <name type="scientific">Pseudolactococcus piscium MKFS47</name>
    <dbReference type="NCBI Taxonomy" id="297352"/>
    <lineage>
        <taxon>Bacteria</taxon>
        <taxon>Bacillati</taxon>
        <taxon>Bacillota</taxon>
        <taxon>Bacilli</taxon>
        <taxon>Lactobacillales</taxon>
        <taxon>Streptococcaceae</taxon>
        <taxon>Pseudolactococcus</taxon>
    </lineage>
</organism>
<dbReference type="InterPro" id="IPR035348">
    <property type="entry name" value="MoaF_C"/>
</dbReference>
<evidence type="ECO:0000313" key="3">
    <source>
        <dbReference type="EMBL" id="CEN27891.1"/>
    </source>
</evidence>
<dbReference type="EMBL" id="LN774769">
    <property type="protein sequence ID" value="CEN27891.1"/>
    <property type="molecule type" value="Genomic_DNA"/>
</dbReference>
<dbReference type="InterPro" id="IPR012674">
    <property type="entry name" value="Calycin"/>
</dbReference>
<dbReference type="Gene3D" id="2.40.128.20">
    <property type="match status" value="2"/>
</dbReference>
<dbReference type="Pfam" id="PF10703">
    <property type="entry name" value="MoaF"/>
    <property type="match status" value="1"/>
</dbReference>
<evidence type="ECO:0000259" key="2">
    <source>
        <dbReference type="Pfam" id="PF17409"/>
    </source>
</evidence>
<dbReference type="KEGG" id="lpk:LACPI_0691"/>
<evidence type="ECO:0000313" key="4">
    <source>
        <dbReference type="Proteomes" id="UP000033166"/>
    </source>
</evidence>
<gene>
    <name evidence="3" type="ORF">LACPI_0691</name>
</gene>
<dbReference type="Proteomes" id="UP000033166">
    <property type="component" value="Chromosome I"/>
</dbReference>
<dbReference type="InterPro" id="IPR024724">
    <property type="entry name" value="MoaF_N"/>
</dbReference>
<dbReference type="HOGENOM" id="CLU_054159_0_0_9"/>